<gene>
    <name evidence="3" type="ORF">FZZ93_05745</name>
</gene>
<dbReference type="RefSeq" id="WP_149321378.1">
    <property type="nucleotide sequence ID" value="NZ_JARWAH010000003.1"/>
</dbReference>
<feature type="compositionally biased region" description="Acidic residues" evidence="1">
    <location>
        <begin position="429"/>
        <end position="441"/>
    </location>
</feature>
<accession>A0A5D9D9V8</accession>
<evidence type="ECO:0000313" key="4">
    <source>
        <dbReference type="Proteomes" id="UP000324260"/>
    </source>
</evidence>
<reference evidence="3 4" key="1">
    <citation type="submission" date="2019-08" db="EMBL/GenBank/DDBJ databases">
        <title>Draft Genome Sequence of Halomonas eurihalina Isolated from Preserved Hide-surface.</title>
        <authorList>
            <person name="Hussain S.A."/>
            <person name="Xu A."/>
            <person name="Sarker M."/>
            <person name="Sommers C."/>
        </authorList>
    </citation>
    <scope>NUCLEOTIDE SEQUENCE [LARGE SCALE GENOMIC DNA]</scope>
    <source>
        <strain evidence="3 4">MS1</strain>
    </source>
</reference>
<organism evidence="3 4">
    <name type="scientific">Halomonas eurihalina</name>
    <dbReference type="NCBI Taxonomy" id="42566"/>
    <lineage>
        <taxon>Bacteria</taxon>
        <taxon>Pseudomonadati</taxon>
        <taxon>Pseudomonadota</taxon>
        <taxon>Gammaproteobacteria</taxon>
        <taxon>Oceanospirillales</taxon>
        <taxon>Halomonadaceae</taxon>
        <taxon>Halomonas</taxon>
    </lineage>
</organism>
<name>A0A5D9D9V8_HALER</name>
<dbReference type="Proteomes" id="UP000324260">
    <property type="component" value="Unassembled WGS sequence"/>
</dbReference>
<dbReference type="AlphaFoldDB" id="A0A5D9D9V8"/>
<dbReference type="Pfam" id="PF06381">
    <property type="entry name" value="Phage_portal_3"/>
    <property type="match status" value="1"/>
</dbReference>
<keyword evidence="4" id="KW-1185">Reference proteome</keyword>
<evidence type="ECO:0000313" key="3">
    <source>
        <dbReference type="EMBL" id="TZG40547.1"/>
    </source>
</evidence>
<comment type="caution">
    <text evidence="3">The sequence shown here is derived from an EMBL/GenBank/DDBJ whole genome shotgun (WGS) entry which is preliminary data.</text>
</comment>
<feature type="region of interest" description="Disordered" evidence="1">
    <location>
        <begin position="397"/>
        <end position="455"/>
    </location>
</feature>
<proteinExistence type="predicted"/>
<sequence length="455" mass="50636">MGMIANVQNWRRSLFGGKMPTMSNDAKRATAWQDYGFPEQLDFENHYSMFRRNGIARAGVMRHVEKTWETDPWIVEGVQGDDPHKETRREREVSVLLQRLGFWNRVHAADWRNRVGRYAGLYLVFDDGLRPDQPVRGKVQLLKMQPLFEGQLDPLEFDTDETSPNYGNPVSYQFKPWVTGEEREARQARTIHHDRIHIIAEGADDDTIYGIPANEAGFNDLITIEKLIGAGGEGFWKTARGAFSLHATGDNGIDVDGLAQMFGVAVDEVGDKLNEVAADLSAGMDKLLMLGNMEAKALAYQLPQPEQFFAVTMQSYAASVSCPVPELIGQQIAQRSSDENSRAFAKTIMTRRRRTIGPNIEQLIAKLMRFGALPAFDFYVAWDDLTDATFEEKLGNAKSMSEANKSSVGTGEPPPFRANEIRDAVGFDADTDLDDDDDDPEGGNAGATDSSALDE</sequence>
<dbReference type="InterPro" id="IPR024459">
    <property type="entry name" value="Acb1-like_N"/>
</dbReference>
<dbReference type="EMBL" id="VTPU01000004">
    <property type="protein sequence ID" value="TZG40547.1"/>
    <property type="molecule type" value="Genomic_DNA"/>
</dbReference>
<dbReference type="OrthoDB" id="7440425at2"/>
<feature type="domain" description="Anti-CBASS protein Acb1-like N-terminal" evidence="2">
    <location>
        <begin position="86"/>
        <end position="403"/>
    </location>
</feature>
<feature type="compositionally biased region" description="Polar residues" evidence="1">
    <location>
        <begin position="398"/>
        <end position="409"/>
    </location>
</feature>
<protein>
    <submittedName>
        <fullName evidence="3">DUF1073 domain-containing protein</fullName>
    </submittedName>
</protein>
<evidence type="ECO:0000256" key="1">
    <source>
        <dbReference type="SAM" id="MobiDB-lite"/>
    </source>
</evidence>
<evidence type="ECO:0000259" key="2">
    <source>
        <dbReference type="Pfam" id="PF06381"/>
    </source>
</evidence>